<dbReference type="GO" id="GO:0005654">
    <property type="term" value="C:nucleoplasm"/>
    <property type="evidence" value="ECO:0007669"/>
    <property type="project" value="TreeGrafter"/>
</dbReference>
<dbReference type="Gene3D" id="3.30.160.60">
    <property type="entry name" value="Classic Zinc Finger"/>
    <property type="match status" value="1"/>
</dbReference>
<dbReference type="OrthoDB" id="264520at2759"/>
<dbReference type="EMBL" id="JACMRX010000001">
    <property type="protein sequence ID" value="KAF7997122.1"/>
    <property type="molecule type" value="Genomic_DNA"/>
</dbReference>
<protein>
    <submittedName>
        <fullName evidence="7">Uncharacterized protein</fullName>
    </submittedName>
</protein>
<dbReference type="PANTHER" id="PTHR25462">
    <property type="entry name" value="BONUS, ISOFORM C-RELATED"/>
    <property type="match status" value="1"/>
</dbReference>
<dbReference type="InterPro" id="IPR047153">
    <property type="entry name" value="TRIM45/56/19-like"/>
</dbReference>
<dbReference type="PROSITE" id="PS50089">
    <property type="entry name" value="ZF_RING_2"/>
    <property type="match status" value="1"/>
</dbReference>
<dbReference type="Gene3D" id="3.30.40.10">
    <property type="entry name" value="Zinc/RING finger domain, C3HC4 (zinc finger)"/>
    <property type="match status" value="1"/>
</dbReference>
<keyword evidence="1" id="KW-0479">Metal-binding</keyword>
<evidence type="ECO:0000256" key="1">
    <source>
        <dbReference type="ARBA" id="ARBA00022723"/>
    </source>
</evidence>
<dbReference type="InterPro" id="IPR001841">
    <property type="entry name" value="Znf_RING"/>
</dbReference>
<proteinExistence type="predicted"/>
<dbReference type="InterPro" id="IPR017907">
    <property type="entry name" value="Znf_RING_CS"/>
</dbReference>
<dbReference type="SUPFAM" id="SSF57845">
    <property type="entry name" value="B-box zinc-binding domain"/>
    <property type="match status" value="1"/>
</dbReference>
<evidence type="ECO:0000256" key="2">
    <source>
        <dbReference type="ARBA" id="ARBA00022771"/>
    </source>
</evidence>
<dbReference type="Pfam" id="PF00643">
    <property type="entry name" value="zf-B_box"/>
    <property type="match status" value="1"/>
</dbReference>
<evidence type="ECO:0000256" key="4">
    <source>
        <dbReference type="PROSITE-ProRule" id="PRU00024"/>
    </source>
</evidence>
<dbReference type="PROSITE" id="PS00518">
    <property type="entry name" value="ZF_RING_1"/>
    <property type="match status" value="1"/>
</dbReference>
<dbReference type="GO" id="GO:0061630">
    <property type="term" value="F:ubiquitin protein ligase activity"/>
    <property type="evidence" value="ECO:0007669"/>
    <property type="project" value="TreeGrafter"/>
</dbReference>
<dbReference type="CDD" id="cd19756">
    <property type="entry name" value="Bbox2"/>
    <property type="match status" value="1"/>
</dbReference>
<feature type="domain" description="B box-type" evidence="6">
    <location>
        <begin position="148"/>
        <end position="185"/>
    </location>
</feature>
<dbReference type="GO" id="GO:0008270">
    <property type="term" value="F:zinc ion binding"/>
    <property type="evidence" value="ECO:0007669"/>
    <property type="project" value="UniProtKB-KW"/>
</dbReference>
<sequence length="383" mass="43307">MSCEDDDGSIKNRDDLLWSQCPVCRCEMHEPRLLDCLHPICTSCITNLQQEGTKINCHQQSNHQKDCPICEYPLPGPGCRAPPPPPHYPLQHRLIMNAVLTRRATLHCSTCLRNYCATCGNNHCKIRKTNANNGNHEVWPLWKAKRFRRTTVCLEHPEHALRFFCIACQQVICSECLWRGIHRGHASEGHMEAAKRAADILSNVIKKARCLLDTLLLRYNARSFSCQPSRSSIHTWQQQEDSLHQREAKERVNEYLRLKNARFLLDAISLTEQLLSEGSDAEILSLGGVILKRFKTLGINIQSKSKIKENHQHSGVFHCCTFCSSGGRKEATCACGGTMPGGYKGCGHGHQGHPQKRHWSCCSSTTYHSICPKKQTSLYLINL</sequence>
<evidence type="ECO:0000313" key="7">
    <source>
        <dbReference type="EMBL" id="KAF7997122.1"/>
    </source>
</evidence>
<keyword evidence="2 4" id="KW-0863">Zinc-finger</keyword>
<evidence type="ECO:0000256" key="3">
    <source>
        <dbReference type="ARBA" id="ARBA00022833"/>
    </source>
</evidence>
<dbReference type="SUPFAM" id="SSF57850">
    <property type="entry name" value="RING/U-box"/>
    <property type="match status" value="1"/>
</dbReference>
<keyword evidence="8" id="KW-1185">Reference proteome</keyword>
<dbReference type="InterPro" id="IPR000315">
    <property type="entry name" value="Znf_B-box"/>
</dbReference>
<dbReference type="AlphaFoldDB" id="A0A834Y3M0"/>
<name>A0A834Y3M0_APHGI</name>
<evidence type="ECO:0000259" key="5">
    <source>
        <dbReference type="PROSITE" id="PS50089"/>
    </source>
</evidence>
<dbReference type="PANTHER" id="PTHR25462:SF296">
    <property type="entry name" value="MEIOTIC P26, ISOFORM F"/>
    <property type="match status" value="1"/>
</dbReference>
<gene>
    <name evidence="7" type="ORF">HCN44_005399</name>
</gene>
<dbReference type="SMART" id="SM00184">
    <property type="entry name" value="RING"/>
    <property type="match status" value="1"/>
</dbReference>
<organism evidence="7 8">
    <name type="scientific">Aphidius gifuensis</name>
    <name type="common">Parasitoid wasp</name>
    <dbReference type="NCBI Taxonomy" id="684658"/>
    <lineage>
        <taxon>Eukaryota</taxon>
        <taxon>Metazoa</taxon>
        <taxon>Ecdysozoa</taxon>
        <taxon>Arthropoda</taxon>
        <taxon>Hexapoda</taxon>
        <taxon>Insecta</taxon>
        <taxon>Pterygota</taxon>
        <taxon>Neoptera</taxon>
        <taxon>Endopterygota</taxon>
        <taxon>Hymenoptera</taxon>
        <taxon>Apocrita</taxon>
        <taxon>Ichneumonoidea</taxon>
        <taxon>Braconidae</taxon>
        <taxon>Aphidiinae</taxon>
        <taxon>Aphidius</taxon>
    </lineage>
</organism>
<comment type="caution">
    <text evidence="7">The sequence shown here is derived from an EMBL/GenBank/DDBJ whole genome shotgun (WGS) entry which is preliminary data.</text>
</comment>
<dbReference type="InterPro" id="IPR013083">
    <property type="entry name" value="Znf_RING/FYVE/PHD"/>
</dbReference>
<evidence type="ECO:0000259" key="6">
    <source>
        <dbReference type="PROSITE" id="PS50119"/>
    </source>
</evidence>
<keyword evidence="3" id="KW-0862">Zinc</keyword>
<accession>A0A834Y3M0</accession>
<dbReference type="PROSITE" id="PS50119">
    <property type="entry name" value="ZF_BBOX"/>
    <property type="match status" value="1"/>
</dbReference>
<reference evidence="7 8" key="1">
    <citation type="submission" date="2020-08" db="EMBL/GenBank/DDBJ databases">
        <title>Aphidius gifuensis genome sequencing and assembly.</title>
        <authorList>
            <person name="Du Z."/>
        </authorList>
    </citation>
    <scope>NUCLEOTIDE SEQUENCE [LARGE SCALE GENOMIC DNA]</scope>
    <source>
        <strain evidence="7">YNYX2018</strain>
        <tissue evidence="7">Adults</tissue>
    </source>
</reference>
<dbReference type="Proteomes" id="UP000639338">
    <property type="component" value="Unassembled WGS sequence"/>
</dbReference>
<feature type="domain" description="RING-type" evidence="5">
    <location>
        <begin position="21"/>
        <end position="71"/>
    </location>
</feature>
<evidence type="ECO:0000313" key="8">
    <source>
        <dbReference type="Proteomes" id="UP000639338"/>
    </source>
</evidence>